<proteinExistence type="predicted"/>
<evidence type="ECO:0000259" key="2">
    <source>
        <dbReference type="PROSITE" id="PS51485"/>
    </source>
</evidence>
<name>A0A540MEM9_MALBA</name>
<dbReference type="Proteomes" id="UP000315295">
    <property type="component" value="Unassembled WGS sequence"/>
</dbReference>
<reference evidence="3 4" key="1">
    <citation type="journal article" date="2019" name="G3 (Bethesda)">
        <title>Sequencing of a Wild Apple (Malus baccata) Genome Unravels the Differences Between Cultivated and Wild Apple Species Regarding Disease Resistance and Cold Tolerance.</title>
        <authorList>
            <person name="Chen X."/>
        </authorList>
    </citation>
    <scope>NUCLEOTIDE SEQUENCE [LARGE SCALE GENOMIC DNA]</scope>
    <source>
        <strain evidence="4">cv. Shandingzi</strain>
        <tissue evidence="3">Leaves</tissue>
    </source>
</reference>
<gene>
    <name evidence="3" type="ORF">C1H46_017296</name>
</gene>
<dbReference type="PROSITE" id="PS51485">
    <property type="entry name" value="PHYTOCYANIN"/>
    <property type="match status" value="1"/>
</dbReference>
<feature type="chain" id="PRO_5021901701" description="Phytocyanin domain-containing protein" evidence="1">
    <location>
        <begin position="30"/>
        <end position="76"/>
    </location>
</feature>
<keyword evidence="1" id="KW-0732">Signal</keyword>
<dbReference type="SUPFAM" id="SSF49503">
    <property type="entry name" value="Cupredoxins"/>
    <property type="match status" value="1"/>
</dbReference>
<evidence type="ECO:0000313" key="3">
    <source>
        <dbReference type="EMBL" id="TQD97207.1"/>
    </source>
</evidence>
<protein>
    <recommendedName>
        <fullName evidence="2">Phytocyanin domain-containing protein</fullName>
    </recommendedName>
</protein>
<dbReference type="GO" id="GO:0009055">
    <property type="term" value="F:electron transfer activity"/>
    <property type="evidence" value="ECO:0007669"/>
    <property type="project" value="InterPro"/>
</dbReference>
<comment type="caution">
    <text evidence="3">The sequence shown here is derived from an EMBL/GenBank/DDBJ whole genome shotgun (WGS) entry which is preliminary data.</text>
</comment>
<sequence length="76" mass="8369">MARTMNVNNMMVLVIAMVAISVVLPTTEAALYTVGDEMGWTIPPNAGDYAAWASKHSFFIKDILGELVNYLLDFKS</sequence>
<keyword evidence="4" id="KW-1185">Reference proteome</keyword>
<feature type="domain" description="Phytocyanin" evidence="2">
    <location>
        <begin position="30"/>
        <end position="76"/>
    </location>
</feature>
<evidence type="ECO:0000256" key="1">
    <source>
        <dbReference type="SAM" id="SignalP"/>
    </source>
</evidence>
<dbReference type="Gene3D" id="2.60.40.420">
    <property type="entry name" value="Cupredoxins - blue copper proteins"/>
    <property type="match status" value="1"/>
</dbReference>
<dbReference type="EMBL" id="VIEB01000278">
    <property type="protein sequence ID" value="TQD97207.1"/>
    <property type="molecule type" value="Genomic_DNA"/>
</dbReference>
<feature type="signal peptide" evidence="1">
    <location>
        <begin position="1"/>
        <end position="29"/>
    </location>
</feature>
<dbReference type="InterPro" id="IPR008972">
    <property type="entry name" value="Cupredoxin"/>
</dbReference>
<dbReference type="InterPro" id="IPR003245">
    <property type="entry name" value="Phytocyanin_dom"/>
</dbReference>
<accession>A0A540MEM9</accession>
<dbReference type="AlphaFoldDB" id="A0A540MEM9"/>
<organism evidence="3 4">
    <name type="scientific">Malus baccata</name>
    <name type="common">Siberian crab apple</name>
    <name type="synonym">Pyrus baccata</name>
    <dbReference type="NCBI Taxonomy" id="106549"/>
    <lineage>
        <taxon>Eukaryota</taxon>
        <taxon>Viridiplantae</taxon>
        <taxon>Streptophyta</taxon>
        <taxon>Embryophyta</taxon>
        <taxon>Tracheophyta</taxon>
        <taxon>Spermatophyta</taxon>
        <taxon>Magnoliopsida</taxon>
        <taxon>eudicotyledons</taxon>
        <taxon>Gunneridae</taxon>
        <taxon>Pentapetalae</taxon>
        <taxon>rosids</taxon>
        <taxon>fabids</taxon>
        <taxon>Rosales</taxon>
        <taxon>Rosaceae</taxon>
        <taxon>Amygdaloideae</taxon>
        <taxon>Maleae</taxon>
        <taxon>Malus</taxon>
    </lineage>
</organism>
<evidence type="ECO:0000313" key="4">
    <source>
        <dbReference type="Proteomes" id="UP000315295"/>
    </source>
</evidence>